<protein>
    <recommendedName>
        <fullName evidence="3">CCHC-type domain-containing protein</fullName>
    </recommendedName>
</protein>
<feature type="compositionally biased region" description="Polar residues" evidence="2">
    <location>
        <begin position="80"/>
        <end position="103"/>
    </location>
</feature>
<dbReference type="GO" id="GO:0003676">
    <property type="term" value="F:nucleic acid binding"/>
    <property type="evidence" value="ECO:0007669"/>
    <property type="project" value="InterPro"/>
</dbReference>
<reference evidence="4" key="2">
    <citation type="submission" date="2021-09" db="EMBL/GenBank/DDBJ databases">
        <authorList>
            <person name="Jia N."/>
            <person name="Wang J."/>
            <person name="Shi W."/>
            <person name="Du L."/>
            <person name="Sun Y."/>
            <person name="Zhan W."/>
            <person name="Jiang J."/>
            <person name="Wang Q."/>
            <person name="Zhang B."/>
            <person name="Ji P."/>
            <person name="Sakyi L.B."/>
            <person name="Cui X."/>
            <person name="Yuan T."/>
            <person name="Jiang B."/>
            <person name="Yang W."/>
            <person name="Lam T.T.-Y."/>
            <person name="Chang Q."/>
            <person name="Ding S."/>
            <person name="Wang X."/>
            <person name="Zhu J."/>
            <person name="Ruan X."/>
            <person name="Zhao L."/>
            <person name="Wei J."/>
            <person name="Que T."/>
            <person name="Du C."/>
            <person name="Cheng J."/>
            <person name="Dai P."/>
            <person name="Han X."/>
            <person name="Huang E."/>
            <person name="Gao Y."/>
            <person name="Liu J."/>
            <person name="Shao H."/>
            <person name="Ye R."/>
            <person name="Li L."/>
            <person name="Wei W."/>
            <person name="Wang X."/>
            <person name="Wang C."/>
            <person name="Huo Q."/>
            <person name="Li W."/>
            <person name="Guo W."/>
            <person name="Chen H."/>
            <person name="Chen S."/>
            <person name="Zhou L."/>
            <person name="Zhou L."/>
            <person name="Ni X."/>
            <person name="Tian J."/>
            <person name="Zhou Y."/>
            <person name="Sheng Y."/>
            <person name="Liu T."/>
            <person name="Pan Y."/>
            <person name="Xia L."/>
            <person name="Li J."/>
            <person name="Zhao F."/>
            <person name="Cao W."/>
        </authorList>
    </citation>
    <scope>NUCLEOTIDE SEQUENCE</scope>
    <source>
        <strain evidence="4">Rsan-2018</strain>
        <tissue evidence="4">Larvae</tissue>
    </source>
</reference>
<dbReference type="AlphaFoldDB" id="A0A9D4PCD6"/>
<dbReference type="InterPro" id="IPR036875">
    <property type="entry name" value="Znf_CCHC_sf"/>
</dbReference>
<evidence type="ECO:0000259" key="3">
    <source>
        <dbReference type="PROSITE" id="PS50158"/>
    </source>
</evidence>
<keyword evidence="1" id="KW-0863">Zinc-finger</keyword>
<feature type="region of interest" description="Disordered" evidence="2">
    <location>
        <begin position="65"/>
        <end position="113"/>
    </location>
</feature>
<dbReference type="GO" id="GO:0008270">
    <property type="term" value="F:zinc ion binding"/>
    <property type="evidence" value="ECO:0007669"/>
    <property type="project" value="UniProtKB-KW"/>
</dbReference>
<name>A0A9D4PCD6_RHISA</name>
<dbReference type="SMART" id="SM00343">
    <property type="entry name" value="ZnF_C2HC"/>
    <property type="match status" value="1"/>
</dbReference>
<reference evidence="4" key="1">
    <citation type="journal article" date="2020" name="Cell">
        <title>Large-Scale Comparative Analyses of Tick Genomes Elucidate Their Genetic Diversity and Vector Capacities.</title>
        <authorList>
            <consortium name="Tick Genome and Microbiome Consortium (TIGMIC)"/>
            <person name="Jia N."/>
            <person name="Wang J."/>
            <person name="Shi W."/>
            <person name="Du L."/>
            <person name="Sun Y."/>
            <person name="Zhan W."/>
            <person name="Jiang J.F."/>
            <person name="Wang Q."/>
            <person name="Zhang B."/>
            <person name="Ji P."/>
            <person name="Bell-Sakyi L."/>
            <person name="Cui X.M."/>
            <person name="Yuan T.T."/>
            <person name="Jiang B.G."/>
            <person name="Yang W.F."/>
            <person name="Lam T.T."/>
            <person name="Chang Q.C."/>
            <person name="Ding S.J."/>
            <person name="Wang X.J."/>
            <person name="Zhu J.G."/>
            <person name="Ruan X.D."/>
            <person name="Zhao L."/>
            <person name="Wei J.T."/>
            <person name="Ye R.Z."/>
            <person name="Que T.C."/>
            <person name="Du C.H."/>
            <person name="Zhou Y.H."/>
            <person name="Cheng J.X."/>
            <person name="Dai P.F."/>
            <person name="Guo W.B."/>
            <person name="Han X.H."/>
            <person name="Huang E.J."/>
            <person name="Li L.F."/>
            <person name="Wei W."/>
            <person name="Gao Y.C."/>
            <person name="Liu J.Z."/>
            <person name="Shao H.Z."/>
            <person name="Wang X."/>
            <person name="Wang C.C."/>
            <person name="Yang T.C."/>
            <person name="Huo Q.B."/>
            <person name="Li W."/>
            <person name="Chen H.Y."/>
            <person name="Chen S.E."/>
            <person name="Zhou L.G."/>
            <person name="Ni X.B."/>
            <person name="Tian J.H."/>
            <person name="Sheng Y."/>
            <person name="Liu T."/>
            <person name="Pan Y.S."/>
            <person name="Xia L.Y."/>
            <person name="Li J."/>
            <person name="Zhao F."/>
            <person name="Cao W.C."/>
        </authorList>
    </citation>
    <scope>NUCLEOTIDE SEQUENCE</scope>
    <source>
        <strain evidence="4">Rsan-2018</strain>
    </source>
</reference>
<accession>A0A9D4PCD6</accession>
<feature type="region of interest" description="Disordered" evidence="2">
    <location>
        <begin position="347"/>
        <end position="409"/>
    </location>
</feature>
<feature type="compositionally biased region" description="Polar residues" evidence="2">
    <location>
        <begin position="349"/>
        <end position="362"/>
    </location>
</feature>
<sequence length="409" mass="44625">MSPGDDPSSGASSAEKDITVVVPPQDAEAPGVSPVEEVVRALVVSPDDDLPSGVSPVEEDITAVVPASEAPGIRPAEEVTTASVTSRGGDTSPGASSAEQDNTAVVPAQDEASDRSEDRWDLCLFLHCDPKGRPYTRAHFRNALKELQMDTEVARIQPMTSGKAWLLKVKTREAWEKLASRYYMRVKGLYCAISVPGEPETWVKVFRVPLRRSNRKLNYELSNHFGRVKKVSCHMWSWPEEKADSTTRYVRLCLKKGLEEKDIPYLWFCFESDAYPIVVKGRPPLCFRCHTIGHMKRECDQPPCTGCDRHLHDTRALSGGGGEPLTSDAEGKQKVLVEPGDVLVAPTAASGSQEQSVSNQKTAIDVEETPAEEPHEVTGADTETENTSAVTRRGSDSEGDIMCSSGEAK</sequence>
<dbReference type="InterPro" id="IPR001878">
    <property type="entry name" value="Znf_CCHC"/>
</dbReference>
<comment type="caution">
    <text evidence="4">The sequence shown here is derived from an EMBL/GenBank/DDBJ whole genome shotgun (WGS) entry which is preliminary data.</text>
</comment>
<dbReference type="PROSITE" id="PS50158">
    <property type="entry name" value="ZF_CCHC"/>
    <property type="match status" value="1"/>
</dbReference>
<evidence type="ECO:0000313" key="4">
    <source>
        <dbReference type="EMBL" id="KAH7935753.1"/>
    </source>
</evidence>
<dbReference type="EMBL" id="JABSTV010001255">
    <property type="protein sequence ID" value="KAH7935753.1"/>
    <property type="molecule type" value="Genomic_DNA"/>
</dbReference>
<dbReference type="Proteomes" id="UP000821837">
    <property type="component" value="Unassembled WGS sequence"/>
</dbReference>
<keyword evidence="1" id="KW-0862">Zinc</keyword>
<gene>
    <name evidence="4" type="ORF">HPB52_013078</name>
</gene>
<keyword evidence="1" id="KW-0479">Metal-binding</keyword>
<feature type="region of interest" description="Disordered" evidence="2">
    <location>
        <begin position="1"/>
        <end position="33"/>
    </location>
</feature>
<feature type="domain" description="CCHC-type" evidence="3">
    <location>
        <begin position="286"/>
        <end position="301"/>
    </location>
</feature>
<organism evidence="4 5">
    <name type="scientific">Rhipicephalus sanguineus</name>
    <name type="common">Brown dog tick</name>
    <name type="synonym">Ixodes sanguineus</name>
    <dbReference type="NCBI Taxonomy" id="34632"/>
    <lineage>
        <taxon>Eukaryota</taxon>
        <taxon>Metazoa</taxon>
        <taxon>Ecdysozoa</taxon>
        <taxon>Arthropoda</taxon>
        <taxon>Chelicerata</taxon>
        <taxon>Arachnida</taxon>
        <taxon>Acari</taxon>
        <taxon>Parasitiformes</taxon>
        <taxon>Ixodida</taxon>
        <taxon>Ixodoidea</taxon>
        <taxon>Ixodidae</taxon>
        <taxon>Rhipicephalinae</taxon>
        <taxon>Rhipicephalus</taxon>
        <taxon>Rhipicephalus</taxon>
    </lineage>
</organism>
<feature type="compositionally biased region" description="Low complexity" evidence="2">
    <location>
        <begin position="1"/>
        <end position="13"/>
    </location>
</feature>
<proteinExistence type="predicted"/>
<evidence type="ECO:0000256" key="1">
    <source>
        <dbReference type="PROSITE-ProRule" id="PRU00047"/>
    </source>
</evidence>
<dbReference type="VEuPathDB" id="VectorBase:RSAN_045416"/>
<dbReference type="SUPFAM" id="SSF57756">
    <property type="entry name" value="Retrovirus zinc finger-like domains"/>
    <property type="match status" value="1"/>
</dbReference>
<dbReference type="VEuPathDB" id="VectorBase:RSAN_041284"/>
<evidence type="ECO:0000256" key="2">
    <source>
        <dbReference type="SAM" id="MobiDB-lite"/>
    </source>
</evidence>
<keyword evidence="5" id="KW-1185">Reference proteome</keyword>
<evidence type="ECO:0000313" key="5">
    <source>
        <dbReference type="Proteomes" id="UP000821837"/>
    </source>
</evidence>